<dbReference type="Proteomes" id="UP000749559">
    <property type="component" value="Unassembled WGS sequence"/>
</dbReference>
<comment type="caution">
    <text evidence="1">The sequence shown here is derived from an EMBL/GenBank/DDBJ whole genome shotgun (WGS) entry which is preliminary data.</text>
</comment>
<dbReference type="EMBL" id="CAIIXF020000005">
    <property type="protein sequence ID" value="CAH1783877.1"/>
    <property type="molecule type" value="Genomic_DNA"/>
</dbReference>
<dbReference type="Gene3D" id="3.10.310.50">
    <property type="match status" value="1"/>
</dbReference>
<organism evidence="1 2">
    <name type="scientific">Owenia fusiformis</name>
    <name type="common">Polychaete worm</name>
    <dbReference type="NCBI Taxonomy" id="6347"/>
    <lineage>
        <taxon>Eukaryota</taxon>
        <taxon>Metazoa</taxon>
        <taxon>Spiralia</taxon>
        <taxon>Lophotrochozoa</taxon>
        <taxon>Annelida</taxon>
        <taxon>Polychaeta</taxon>
        <taxon>Sedentaria</taxon>
        <taxon>Canalipalpata</taxon>
        <taxon>Sabellida</taxon>
        <taxon>Oweniida</taxon>
        <taxon>Oweniidae</taxon>
        <taxon>Owenia</taxon>
    </lineage>
</organism>
<keyword evidence="2" id="KW-1185">Reference proteome</keyword>
<proteinExistence type="predicted"/>
<dbReference type="AlphaFoldDB" id="A0A8J1T722"/>
<dbReference type="PANTHER" id="PTHR33748">
    <property type="entry name" value="PROTEIN CBG04600"/>
    <property type="match status" value="1"/>
</dbReference>
<evidence type="ECO:0000313" key="2">
    <source>
        <dbReference type="Proteomes" id="UP000749559"/>
    </source>
</evidence>
<dbReference type="GO" id="GO:0005892">
    <property type="term" value="C:acetylcholine-gated channel complex"/>
    <property type="evidence" value="ECO:0007669"/>
    <property type="project" value="InterPro"/>
</dbReference>
<dbReference type="PANTHER" id="PTHR33748:SF5">
    <property type="entry name" value="GROUND-LIKE DOMAIN-CONTAINING PROTEIN"/>
    <property type="match status" value="1"/>
</dbReference>
<dbReference type="InterPro" id="IPR033438">
    <property type="entry name" value="MOLO1"/>
</dbReference>
<name>A0A8J1T722_OWEFU</name>
<gene>
    <name evidence="1" type="ORF">OFUS_LOCUS10154</name>
</gene>
<sequence length="329" mass="35365">MISSIALVVLWIHVVSPNPVPLIYNLGNTDATTPSVSVTTVQQEWTAAEFPNPQSDLDVHRCGRRGKKSWVCDPNGVVSYEQADKLDTIINDIRSRAGCVCGSCPPGRGRYAVAVALVNKLNLQGETPTESNIQIAIENFALDLRQNRWRFGYCQDGIVIVVSRQDRRVWTSVGATARRRLPNGCVRLIYDRVRGLFSDKQYYKGIKEMLEHYRNVLLGGRCGGGLSIGAIIGIVFGVIGGVAMIVSVILCCVGMKFNWECVTGTCIGVCIGCILGAIQACINAIIISICQSVCEALGCEECCEPIECDCLGDEGYTSNDGGGGGGGGF</sequence>
<reference evidence="1" key="1">
    <citation type="submission" date="2022-03" db="EMBL/GenBank/DDBJ databases">
        <authorList>
            <person name="Martin C."/>
        </authorList>
    </citation>
    <scope>NUCLEOTIDE SEQUENCE</scope>
</reference>
<dbReference type="OrthoDB" id="8062037at2759"/>
<dbReference type="Pfam" id="PF17175">
    <property type="entry name" value="MOLO1"/>
    <property type="match status" value="1"/>
</dbReference>
<protein>
    <submittedName>
        <fullName evidence="1">Uncharacterized protein</fullName>
    </submittedName>
</protein>
<accession>A0A8J1T722</accession>
<evidence type="ECO:0000313" key="1">
    <source>
        <dbReference type="EMBL" id="CAH1783877.1"/>
    </source>
</evidence>